<dbReference type="Pfam" id="PF00917">
    <property type="entry name" value="MATH"/>
    <property type="match status" value="1"/>
</dbReference>
<reference evidence="4" key="1">
    <citation type="submission" date="2011-07" db="EMBL/GenBank/DDBJ databases">
        <authorList>
            <consortium name="Caenorhabditis brenneri Sequencing and Analysis Consortium"/>
            <person name="Wilson R.K."/>
        </authorList>
    </citation>
    <scope>NUCLEOTIDE SEQUENCE [LARGE SCALE GENOMIC DNA]</scope>
    <source>
        <strain evidence="4">PB2801</strain>
    </source>
</reference>
<dbReference type="SMART" id="SM00061">
    <property type="entry name" value="MATH"/>
    <property type="match status" value="1"/>
</dbReference>
<dbReference type="SMART" id="SM00225">
    <property type="entry name" value="BTB"/>
    <property type="match status" value="1"/>
</dbReference>
<dbReference type="InParanoid" id="G0MD27"/>
<dbReference type="AlphaFoldDB" id="G0MD27"/>
<evidence type="ECO:0000313" key="3">
    <source>
        <dbReference type="EMBL" id="EGT49733.1"/>
    </source>
</evidence>
<dbReference type="OrthoDB" id="437903at2759"/>
<dbReference type="InterPro" id="IPR002083">
    <property type="entry name" value="MATH/TRAF_dom"/>
</dbReference>
<evidence type="ECO:0000313" key="4">
    <source>
        <dbReference type="Proteomes" id="UP000008068"/>
    </source>
</evidence>
<dbReference type="Gene3D" id="2.60.210.10">
    <property type="entry name" value="Apoptosis, Tumor Necrosis Factor Receptor Associated Protein 2, Chain A"/>
    <property type="match status" value="1"/>
</dbReference>
<dbReference type="HOGENOM" id="CLU_051249_1_0_1"/>
<evidence type="ECO:0008006" key="5">
    <source>
        <dbReference type="Google" id="ProtNLM"/>
    </source>
</evidence>
<dbReference type="Gene3D" id="3.30.710.10">
    <property type="entry name" value="Potassium Channel Kv1.1, Chain A"/>
    <property type="match status" value="1"/>
</dbReference>
<gene>
    <name evidence="3" type="ORF">CAEBREN_19657</name>
</gene>
<dbReference type="OMA" id="REQNSEW"/>
<keyword evidence="4" id="KW-1185">Reference proteome</keyword>
<dbReference type="InterPro" id="IPR000210">
    <property type="entry name" value="BTB/POZ_dom"/>
</dbReference>
<dbReference type="CDD" id="cd18186">
    <property type="entry name" value="BTB_POZ_ZBTB_KLHL-like"/>
    <property type="match status" value="1"/>
</dbReference>
<feature type="domain" description="MATH" evidence="2">
    <location>
        <begin position="1"/>
        <end position="124"/>
    </location>
</feature>
<name>G0MD27_CAEBE</name>
<dbReference type="SUPFAM" id="SSF54695">
    <property type="entry name" value="POZ domain"/>
    <property type="match status" value="1"/>
</dbReference>
<dbReference type="eggNOG" id="ENOG502QUFU">
    <property type="taxonomic scope" value="Eukaryota"/>
</dbReference>
<dbReference type="PANTHER" id="PTHR22743:SF165">
    <property type="entry name" value="BTB AND MATH DOMAIN CONTAINING-RELATED"/>
    <property type="match status" value="1"/>
</dbReference>
<dbReference type="InterPro" id="IPR008974">
    <property type="entry name" value="TRAF-like"/>
</dbReference>
<evidence type="ECO:0000259" key="2">
    <source>
        <dbReference type="PROSITE" id="PS50144"/>
    </source>
</evidence>
<dbReference type="PROSITE" id="PS50144">
    <property type="entry name" value="MATH"/>
    <property type="match status" value="1"/>
</dbReference>
<feature type="domain" description="BTB" evidence="1">
    <location>
        <begin position="150"/>
        <end position="208"/>
    </location>
</feature>
<dbReference type="EMBL" id="GL379790">
    <property type="protein sequence ID" value="EGT49733.1"/>
    <property type="molecule type" value="Genomic_DNA"/>
</dbReference>
<dbReference type="Proteomes" id="UP000008068">
    <property type="component" value="Unassembled WGS sequence"/>
</dbReference>
<evidence type="ECO:0000259" key="1">
    <source>
        <dbReference type="PROSITE" id="PS50097"/>
    </source>
</evidence>
<dbReference type="CDD" id="cd00121">
    <property type="entry name" value="MATH"/>
    <property type="match status" value="1"/>
</dbReference>
<dbReference type="STRING" id="135651.G0MD27"/>
<protein>
    <recommendedName>
        <fullName evidence="5">BTB domain-containing protein</fullName>
    </recommendedName>
</protein>
<dbReference type="PROSITE" id="PS50097">
    <property type="entry name" value="BTB"/>
    <property type="match status" value="1"/>
</dbReference>
<accession>G0MD27</accession>
<dbReference type="InterPro" id="IPR052664">
    <property type="entry name" value="BTB-MATH_domain_protein"/>
</dbReference>
<proteinExistence type="predicted"/>
<dbReference type="SUPFAM" id="SSF49599">
    <property type="entry name" value="TRAF domain-like"/>
    <property type="match status" value="1"/>
</dbReference>
<dbReference type="InterPro" id="IPR011333">
    <property type="entry name" value="SKP1/BTB/POZ_sf"/>
</dbReference>
<dbReference type="Pfam" id="PF00651">
    <property type="entry name" value="BTB"/>
    <property type="match status" value="1"/>
</dbReference>
<dbReference type="PANTHER" id="PTHR22743">
    <property type="entry name" value="MEPRIN/TRAF-LIKE MATH FAMILY-C.ELEGANS"/>
    <property type="match status" value="1"/>
</dbReference>
<organism evidence="4">
    <name type="scientific">Caenorhabditis brenneri</name>
    <name type="common">Nematode worm</name>
    <dbReference type="NCBI Taxonomy" id="135651"/>
    <lineage>
        <taxon>Eukaryota</taxon>
        <taxon>Metazoa</taxon>
        <taxon>Ecdysozoa</taxon>
        <taxon>Nematoda</taxon>
        <taxon>Chromadorea</taxon>
        <taxon>Rhabditida</taxon>
        <taxon>Rhabditina</taxon>
        <taxon>Rhabditomorpha</taxon>
        <taxon>Rhabditoidea</taxon>
        <taxon>Rhabditidae</taxon>
        <taxon>Peloderinae</taxon>
        <taxon>Caenorhabditis</taxon>
    </lineage>
</organism>
<sequence length="308" mass="36060">MGEPFKPFTLTLIVGDISDWELYYSRDSKELLQYNVPWKLEFKRTDPNFSVFLKCGREAENEEWSIKVKFELTLSSTTSKTYVEGFETNFTQGSAVYGTDDFITSRRLKEEFDYKDQLILDAKVTILEMIGIEKKKKLINFDDEDSRKLSDVTLCIGDEKFYVLKQLLARQSPYFHSMFFKDFKEATMEEVPLKDVSPEDFQCFLEVINLEPTLSAKLDDCVENVLQLADMYEAKNVTRQCEEFLIHKSNHSDKKLLQIVGRFNLHNLGERVFNDLRTKTDIRAATDPDLKNPEILRRLLDLAIEFHF</sequence>